<dbReference type="Pfam" id="PF07992">
    <property type="entry name" value="Pyr_redox_2"/>
    <property type="match status" value="1"/>
</dbReference>
<evidence type="ECO:0000256" key="4">
    <source>
        <dbReference type="ARBA" id="ARBA00023002"/>
    </source>
</evidence>
<dbReference type="PRINTS" id="PR00368">
    <property type="entry name" value="FADPNR"/>
</dbReference>
<evidence type="ECO:0000313" key="8">
    <source>
        <dbReference type="Proteomes" id="UP000054558"/>
    </source>
</evidence>
<feature type="region of interest" description="Disordered" evidence="5">
    <location>
        <begin position="388"/>
        <end position="407"/>
    </location>
</feature>
<dbReference type="OrthoDB" id="202203at2759"/>
<dbReference type="PANTHER" id="PTHR43735">
    <property type="entry name" value="APOPTOSIS-INDUCING FACTOR 1"/>
    <property type="match status" value="1"/>
</dbReference>
<dbReference type="GO" id="GO:0050660">
    <property type="term" value="F:flavin adenine dinucleotide binding"/>
    <property type="evidence" value="ECO:0000318"/>
    <property type="project" value="GO_Central"/>
</dbReference>
<dbReference type="InterPro" id="IPR036188">
    <property type="entry name" value="FAD/NAD-bd_sf"/>
</dbReference>
<evidence type="ECO:0000256" key="5">
    <source>
        <dbReference type="SAM" id="MobiDB-lite"/>
    </source>
</evidence>
<accession>A0A1Y1HSQ7</accession>
<organism evidence="7 8">
    <name type="scientific">Klebsormidium nitens</name>
    <name type="common">Green alga</name>
    <name type="synonym">Ulothrix nitens</name>
    <dbReference type="NCBI Taxonomy" id="105231"/>
    <lineage>
        <taxon>Eukaryota</taxon>
        <taxon>Viridiplantae</taxon>
        <taxon>Streptophyta</taxon>
        <taxon>Klebsormidiophyceae</taxon>
        <taxon>Klebsormidiales</taxon>
        <taxon>Klebsormidiaceae</taxon>
        <taxon>Klebsormidium</taxon>
    </lineage>
</organism>
<gene>
    <name evidence="7" type="ORF">KFL_000640190</name>
</gene>
<name>A0A1Y1HSQ7_KLENI</name>
<feature type="compositionally biased region" description="Basic and acidic residues" evidence="5">
    <location>
        <begin position="398"/>
        <end position="407"/>
    </location>
</feature>
<evidence type="ECO:0000259" key="6">
    <source>
        <dbReference type="Pfam" id="PF07992"/>
    </source>
</evidence>
<keyword evidence="3" id="KW-0274">FAD</keyword>
<dbReference type="GO" id="GO:0005737">
    <property type="term" value="C:cytoplasm"/>
    <property type="evidence" value="ECO:0000318"/>
    <property type="project" value="GO_Central"/>
</dbReference>
<dbReference type="OMA" id="MAVTHQL"/>
<reference evidence="7 8" key="1">
    <citation type="journal article" date="2014" name="Nat. Commun.">
        <title>Klebsormidium flaccidum genome reveals primary factors for plant terrestrial adaptation.</title>
        <authorList>
            <person name="Hori K."/>
            <person name="Maruyama F."/>
            <person name="Fujisawa T."/>
            <person name="Togashi T."/>
            <person name="Yamamoto N."/>
            <person name="Seo M."/>
            <person name="Sato S."/>
            <person name="Yamada T."/>
            <person name="Mori H."/>
            <person name="Tajima N."/>
            <person name="Moriyama T."/>
            <person name="Ikeuchi M."/>
            <person name="Watanabe M."/>
            <person name="Wada H."/>
            <person name="Kobayashi K."/>
            <person name="Saito M."/>
            <person name="Masuda T."/>
            <person name="Sasaki-Sekimoto Y."/>
            <person name="Mashiguchi K."/>
            <person name="Awai K."/>
            <person name="Shimojima M."/>
            <person name="Masuda S."/>
            <person name="Iwai M."/>
            <person name="Nobusawa T."/>
            <person name="Narise T."/>
            <person name="Kondo S."/>
            <person name="Saito H."/>
            <person name="Sato R."/>
            <person name="Murakawa M."/>
            <person name="Ihara Y."/>
            <person name="Oshima-Yamada Y."/>
            <person name="Ohtaka K."/>
            <person name="Satoh M."/>
            <person name="Sonobe K."/>
            <person name="Ishii M."/>
            <person name="Ohtani R."/>
            <person name="Kanamori-Sato M."/>
            <person name="Honoki R."/>
            <person name="Miyazaki D."/>
            <person name="Mochizuki H."/>
            <person name="Umetsu J."/>
            <person name="Higashi K."/>
            <person name="Shibata D."/>
            <person name="Kamiya Y."/>
            <person name="Sato N."/>
            <person name="Nakamura Y."/>
            <person name="Tabata S."/>
            <person name="Ida S."/>
            <person name="Kurokawa K."/>
            <person name="Ohta H."/>
        </authorList>
    </citation>
    <scope>NUCLEOTIDE SEQUENCE [LARGE SCALE GENOMIC DNA]</scope>
    <source>
        <strain evidence="7 8">NIES-2285</strain>
    </source>
</reference>
<proteinExistence type="inferred from homology"/>
<dbReference type="SUPFAM" id="SSF51905">
    <property type="entry name" value="FAD/NAD(P)-binding domain"/>
    <property type="match status" value="1"/>
</dbReference>
<protein>
    <recommendedName>
        <fullName evidence="6">FAD/NAD(P)-binding domain-containing protein</fullName>
    </recommendedName>
</protein>
<dbReference type="PRINTS" id="PR00469">
    <property type="entry name" value="PNDRDTASEII"/>
</dbReference>
<evidence type="ECO:0000313" key="7">
    <source>
        <dbReference type="EMBL" id="GAQ80852.1"/>
    </source>
</evidence>
<dbReference type="PANTHER" id="PTHR43735:SF3">
    <property type="entry name" value="FERROPTOSIS SUPPRESSOR PROTEIN 1"/>
    <property type="match status" value="1"/>
</dbReference>
<keyword evidence="2" id="KW-0285">Flavoprotein</keyword>
<evidence type="ECO:0000256" key="2">
    <source>
        <dbReference type="ARBA" id="ARBA00022630"/>
    </source>
</evidence>
<evidence type="ECO:0000256" key="3">
    <source>
        <dbReference type="ARBA" id="ARBA00022827"/>
    </source>
</evidence>
<dbReference type="STRING" id="105231.A0A1Y1HSQ7"/>
<evidence type="ECO:0000256" key="1">
    <source>
        <dbReference type="ARBA" id="ARBA00006442"/>
    </source>
</evidence>
<dbReference type="EMBL" id="DF237013">
    <property type="protein sequence ID" value="GAQ80852.1"/>
    <property type="molecule type" value="Genomic_DNA"/>
</dbReference>
<feature type="domain" description="FAD/NAD(P)-binding" evidence="6">
    <location>
        <begin position="28"/>
        <end position="298"/>
    </location>
</feature>
<comment type="similarity">
    <text evidence="1">Belongs to the FAD-dependent oxidoreductase family.</text>
</comment>
<dbReference type="Proteomes" id="UP000054558">
    <property type="component" value="Unassembled WGS sequence"/>
</dbReference>
<keyword evidence="8" id="KW-1185">Reference proteome</keyword>
<sequence length="407" mass="43815">MHKVTEPIQYISDQLLAQIAALCKTLPKVVVVGAGPAGLNLARGLKGHADVTIVDGKGYHELNSGTLQTFITPHHGKKVLIDYRSIPDIGKVINGKVVSVHKGYVTVDNGAYTGQWDLEYDWLVLAPGSSYADGPIKTFCSSAEERQAMIQQEHAKLAAAKTILVIGGGIVGVELAGEVVTKLPGKRVVLLTSGPRLIADKPSDIGGRAKEFLERQGVEVHVNTRVTKTGEGEYVSTIGRTFEADVVYMTVGGTPNTRFLEKGIIPLDSKGFIMVNEHLQVKGLHNVYAIGDATDVKETKLGYLAAGHGRLTALNLIQRFQKGDAAAQQAWIPFGGFEFLTGQAMLFTLGRADGVSQGWFTAWLTMMGPDGWFPGWLKAKEQYTTTTRRGLGLGEPEADGHPLVEAT</sequence>
<dbReference type="AlphaFoldDB" id="A0A1Y1HSQ7"/>
<keyword evidence="4" id="KW-0560">Oxidoreductase</keyword>
<dbReference type="GO" id="GO:0004174">
    <property type="term" value="F:electron-transferring-flavoprotein dehydrogenase activity"/>
    <property type="evidence" value="ECO:0000318"/>
    <property type="project" value="GO_Central"/>
</dbReference>
<dbReference type="Gene3D" id="3.50.50.100">
    <property type="match status" value="1"/>
</dbReference>
<dbReference type="InterPro" id="IPR023753">
    <property type="entry name" value="FAD/NAD-binding_dom"/>
</dbReference>